<dbReference type="OrthoDB" id="6658408at2"/>
<organism evidence="1 2">
    <name type="scientific">Sphingomonas panacis</name>
    <dbReference type="NCBI Taxonomy" id="1560345"/>
    <lineage>
        <taxon>Bacteria</taxon>
        <taxon>Pseudomonadati</taxon>
        <taxon>Pseudomonadota</taxon>
        <taxon>Alphaproteobacteria</taxon>
        <taxon>Sphingomonadales</taxon>
        <taxon>Sphingomonadaceae</taxon>
        <taxon>Sphingomonas</taxon>
    </lineage>
</organism>
<gene>
    <name evidence="1" type="ORF">AWL63_12830</name>
</gene>
<dbReference type="EMBL" id="CP014168">
    <property type="protein sequence ID" value="AOH84720.1"/>
    <property type="molecule type" value="Genomic_DNA"/>
</dbReference>
<protein>
    <submittedName>
        <fullName evidence="1">Uncharacterized protein</fullName>
    </submittedName>
</protein>
<dbReference type="Proteomes" id="UP000094256">
    <property type="component" value="Chromosome"/>
</dbReference>
<dbReference type="RefSeq" id="WP_069205270.1">
    <property type="nucleotide sequence ID" value="NZ_CP014168.1"/>
</dbReference>
<reference evidence="1 2" key="1">
    <citation type="submission" date="2016-01" db="EMBL/GenBank/DDBJ databases">
        <title>Complete genome and mega plasmid sequence of Sphingomonas panacis DCY99 elicits systemic resistance in rice to Xanthomonas oryzae.</title>
        <authorList>
            <person name="Kim Y.J."/>
            <person name="Yang D.C."/>
            <person name="Sing P."/>
        </authorList>
    </citation>
    <scope>NUCLEOTIDE SEQUENCE [LARGE SCALE GENOMIC DNA]</scope>
    <source>
        <strain evidence="1 2">DCY99</strain>
    </source>
</reference>
<name>A0A1B3ZBB8_9SPHN</name>
<sequence>MMLALAAMLAAGVPSPTLLNDETLRAFAESRLDGTRLNGRNILGQYHGRLVIAEYHCSDLCPDYTVRIIHFDVDAGAKCRAIGGRNATVTIPVGISAMPRKFCVPAILSLRAVRHFDPAGPFRPS</sequence>
<proteinExistence type="predicted"/>
<dbReference type="AlphaFoldDB" id="A0A1B3ZBB8"/>
<evidence type="ECO:0000313" key="2">
    <source>
        <dbReference type="Proteomes" id="UP000094256"/>
    </source>
</evidence>
<keyword evidence="2" id="KW-1185">Reference proteome</keyword>
<dbReference type="KEGG" id="span:AWL63_12830"/>
<evidence type="ECO:0000313" key="1">
    <source>
        <dbReference type="EMBL" id="AOH84720.1"/>
    </source>
</evidence>
<dbReference type="STRING" id="1560345.AWL63_12830"/>
<accession>A0A1B3ZBB8</accession>